<dbReference type="HOGENOM" id="CLU_3309352_0_0_9"/>
<dbReference type="KEGG" id="ehr:EHR_01025"/>
<evidence type="ECO:0000313" key="2">
    <source>
        <dbReference type="Proteomes" id="UP000002895"/>
    </source>
</evidence>
<keyword evidence="2" id="KW-1185">Reference proteome</keyword>
<reference evidence="1 2" key="1">
    <citation type="journal article" date="2012" name="J. Bacteriol.">
        <title>Genome sequence of Enterococcus hirae (Streptococcus faecalis) ATCC 9790, a model organism for the study of ion transport, bioenergetics, and copper homeostasis.</title>
        <authorList>
            <person name="Gaechter T."/>
            <person name="Wunderlin C."/>
            <person name="Schmidheini T."/>
            <person name="Solioz M."/>
        </authorList>
    </citation>
    <scope>NUCLEOTIDE SEQUENCE [LARGE SCALE GENOMIC DNA]</scope>
    <source>
        <strain evidence="2">ATCC 9790 / DSM 20160 / JCM 8729 / LMG 6399 / NBRC 3181 / NCIMB 6459 / NCDO 1258 / NCTC 12367 / WDCM 00089 / R</strain>
    </source>
</reference>
<name>I6SV18_ENTHA</name>
<dbReference type="AlphaFoldDB" id="I6SV18"/>
<accession>I6SV18</accession>
<sequence>MELQFPLHNDTSRKIIHIDMDAFLPLSKNGIIQNLEGNP</sequence>
<protein>
    <submittedName>
        <fullName evidence="1">Uncharacterized protein</fullName>
    </submittedName>
</protein>
<proteinExistence type="predicted"/>
<evidence type="ECO:0000313" key="1">
    <source>
        <dbReference type="EMBL" id="AFM69197.1"/>
    </source>
</evidence>
<organism evidence="1 2">
    <name type="scientific">Enterococcus hirae (strain ATCC 9790 / DSM 20160 / JCM 8729 / LMG 6399 / NBRC 3181 / NCIMB 6459 / NCDO 1258 / NCTC 12367 / WDCM 00089 / R)</name>
    <dbReference type="NCBI Taxonomy" id="768486"/>
    <lineage>
        <taxon>Bacteria</taxon>
        <taxon>Bacillati</taxon>
        <taxon>Bacillota</taxon>
        <taxon>Bacilli</taxon>
        <taxon>Lactobacillales</taxon>
        <taxon>Enterococcaceae</taxon>
        <taxon>Enterococcus</taxon>
    </lineage>
</organism>
<dbReference type="Proteomes" id="UP000002895">
    <property type="component" value="Chromosome"/>
</dbReference>
<gene>
    <name evidence="1" type="ordered locus">EHR_01025</name>
</gene>
<dbReference type="PATRIC" id="fig|768486.3.peg.194"/>
<dbReference type="EMBL" id="CP003504">
    <property type="protein sequence ID" value="AFM69197.1"/>
    <property type="molecule type" value="Genomic_DNA"/>
</dbReference>